<name>A0A918JL06_9BURK</name>
<evidence type="ECO:0000256" key="3">
    <source>
        <dbReference type="ARBA" id="ARBA00022827"/>
    </source>
</evidence>
<dbReference type="InterPro" id="IPR022153">
    <property type="entry name" value="DUF3683"/>
</dbReference>
<dbReference type="InterPro" id="IPR016166">
    <property type="entry name" value="FAD-bd_PCMH"/>
</dbReference>
<reference evidence="7" key="2">
    <citation type="submission" date="2020-09" db="EMBL/GenBank/DDBJ databases">
        <authorList>
            <person name="Sun Q."/>
            <person name="Kim S."/>
        </authorList>
    </citation>
    <scope>NUCLEOTIDE SEQUENCE</scope>
    <source>
        <strain evidence="7">KCTC 23732</strain>
    </source>
</reference>
<dbReference type="Pfam" id="PF01565">
    <property type="entry name" value="FAD_binding_4"/>
    <property type="match status" value="1"/>
</dbReference>
<dbReference type="SUPFAM" id="SSF56176">
    <property type="entry name" value="FAD-binding/transporter-associated domain-like"/>
    <property type="match status" value="1"/>
</dbReference>
<evidence type="ECO:0000256" key="2">
    <source>
        <dbReference type="ARBA" id="ARBA00022723"/>
    </source>
</evidence>
<comment type="caution">
    <text evidence="7">The sequence shown here is derived from an EMBL/GenBank/DDBJ whole genome shotgun (WGS) entry which is preliminary data.</text>
</comment>
<dbReference type="GO" id="GO:0071949">
    <property type="term" value="F:FAD binding"/>
    <property type="evidence" value="ECO:0007669"/>
    <property type="project" value="InterPro"/>
</dbReference>
<keyword evidence="5" id="KW-0411">Iron-sulfur</keyword>
<evidence type="ECO:0000256" key="4">
    <source>
        <dbReference type="ARBA" id="ARBA00023004"/>
    </source>
</evidence>
<keyword evidence="3" id="KW-0274">FAD</keyword>
<dbReference type="InterPro" id="IPR006094">
    <property type="entry name" value="Oxid_FAD_bind_N"/>
</dbReference>
<keyword evidence="1" id="KW-0285">Flavoprotein</keyword>
<dbReference type="Pfam" id="PF02913">
    <property type="entry name" value="FAD-oxidase_C"/>
    <property type="match status" value="2"/>
</dbReference>
<keyword evidence="2" id="KW-0479">Metal-binding</keyword>
<evidence type="ECO:0000256" key="5">
    <source>
        <dbReference type="ARBA" id="ARBA00023014"/>
    </source>
</evidence>
<dbReference type="PROSITE" id="PS51387">
    <property type="entry name" value="FAD_PCMH"/>
    <property type="match status" value="1"/>
</dbReference>
<dbReference type="InterPro" id="IPR004017">
    <property type="entry name" value="Cys_rich_dom"/>
</dbReference>
<evidence type="ECO:0000256" key="1">
    <source>
        <dbReference type="ARBA" id="ARBA00022630"/>
    </source>
</evidence>
<dbReference type="InterPro" id="IPR017900">
    <property type="entry name" value="4Fe4S_Fe_S_CS"/>
</dbReference>
<dbReference type="RefSeq" id="WP_189385021.1">
    <property type="nucleotide sequence ID" value="NZ_BAABFY010000014.1"/>
</dbReference>
<evidence type="ECO:0000313" key="8">
    <source>
        <dbReference type="Proteomes" id="UP000608345"/>
    </source>
</evidence>
<dbReference type="Gene3D" id="3.30.465.10">
    <property type="match status" value="1"/>
</dbReference>
<dbReference type="PANTHER" id="PTHR42934:SF2">
    <property type="entry name" value="GLYCOLATE OXIDASE SUBUNIT GLCD"/>
    <property type="match status" value="1"/>
</dbReference>
<dbReference type="EMBL" id="BMYS01000010">
    <property type="protein sequence ID" value="GGW87286.1"/>
    <property type="molecule type" value="Genomic_DNA"/>
</dbReference>
<dbReference type="InterPro" id="IPR051914">
    <property type="entry name" value="FAD-linked_OxidoTrans_Type4"/>
</dbReference>
<dbReference type="InterPro" id="IPR016164">
    <property type="entry name" value="FAD-linked_Oxase-like_C"/>
</dbReference>
<organism evidence="7 8">
    <name type="scientific">Advenella faeciporci</name>
    <dbReference type="NCBI Taxonomy" id="797535"/>
    <lineage>
        <taxon>Bacteria</taxon>
        <taxon>Pseudomonadati</taxon>
        <taxon>Pseudomonadota</taxon>
        <taxon>Betaproteobacteria</taxon>
        <taxon>Burkholderiales</taxon>
        <taxon>Alcaligenaceae</taxon>
    </lineage>
</organism>
<dbReference type="GO" id="GO:0051536">
    <property type="term" value="F:iron-sulfur cluster binding"/>
    <property type="evidence" value="ECO:0007669"/>
    <property type="project" value="UniProtKB-KW"/>
</dbReference>
<feature type="domain" description="FAD-binding PCMH-type" evidence="6">
    <location>
        <begin position="181"/>
        <end position="417"/>
    </location>
</feature>
<dbReference type="InterPro" id="IPR021817">
    <property type="entry name" value="DUF3400"/>
</dbReference>
<dbReference type="Pfam" id="PF12447">
    <property type="entry name" value="DUF3683"/>
    <property type="match status" value="1"/>
</dbReference>
<dbReference type="InterPro" id="IPR016169">
    <property type="entry name" value="FAD-bd_PCMH_sub2"/>
</dbReference>
<accession>A0A918JL06</accession>
<keyword evidence="4" id="KW-0408">Iron</keyword>
<dbReference type="SUPFAM" id="SSF55103">
    <property type="entry name" value="FAD-linked oxidases, C-terminal domain"/>
    <property type="match status" value="2"/>
</dbReference>
<dbReference type="Pfam" id="PF13183">
    <property type="entry name" value="Fer4_8"/>
    <property type="match status" value="1"/>
</dbReference>
<dbReference type="PANTHER" id="PTHR42934">
    <property type="entry name" value="GLYCOLATE OXIDASE SUBUNIT GLCD"/>
    <property type="match status" value="1"/>
</dbReference>
<dbReference type="GO" id="GO:0016491">
    <property type="term" value="F:oxidoreductase activity"/>
    <property type="evidence" value="ECO:0007669"/>
    <property type="project" value="UniProtKB-ARBA"/>
</dbReference>
<dbReference type="Pfam" id="PF02754">
    <property type="entry name" value="CCG"/>
    <property type="match status" value="2"/>
</dbReference>
<evidence type="ECO:0000259" key="6">
    <source>
        <dbReference type="PROSITE" id="PS51387"/>
    </source>
</evidence>
<dbReference type="Proteomes" id="UP000608345">
    <property type="component" value="Unassembled WGS sequence"/>
</dbReference>
<evidence type="ECO:0000313" key="7">
    <source>
        <dbReference type="EMBL" id="GGW87286.1"/>
    </source>
</evidence>
<dbReference type="Gene3D" id="3.30.70.2740">
    <property type="match status" value="1"/>
</dbReference>
<dbReference type="PROSITE" id="PS00198">
    <property type="entry name" value="4FE4S_FER_1"/>
    <property type="match status" value="1"/>
</dbReference>
<sequence>MNAPIDTQILSEAEQTGPVRRLREIPYNYTSFSDKEVVARLLGSDAWDLLSDLRGVRKTGRSARMLYEVLGDIWVVRRNPYLQDDLLSNPKRRGLLIEALNHRLNEINRRREPSNKESDSKVQELLRRAHKAVIEFEAEFEYTETLRAEIMQEMGRITHKDNIKFDGLSRVSHVTDATDWRVEYPFVVLTPDSELEMAALVRACFELKLTIIPRGGGTGYTGGAIPLSWRSAVINTEKLDALSAVESLVLPGLQEPVATILSGAGVVTKRVAEAAEAAGFVFAVDPTSAEASCIGGNVAVNAGGKKAVLWGTALDNLAWWRMVDPDGNWLEVTRLEHNMGKIHDAGQVRFEVKWFDGRYEPGKKELRTKIIDIEGSVFRKVGLGKDVTDKFLAGLPGVQKEGCDGLITSARWVLHRMPKHTRTVCLEFFGQARDAVPSIVEIKDYLDTEGRKTGAILAGLEHLDERYLRAVGYATKSKREAFPKMVLIGDIVGDDENAVAAATSQVVRLANGRSGEGFVAVSAEARKKFWADRARTAAIARHTNAFKINEDVVIPLDRMGEYTEEIERINIELSTRNKLKLVEALEAFLETELPVHKSEDFLDEELTREEVIGSRIEEAREVLGLTASRWSWLLNNMDDSLAGSLDKLSQLGLDELMGVLKQRLQDQPDCRIFEVLQDRTIRISWKKEILAKMEVIFSGADRAAVLTEMQAIHDRVLKGRVFVALHMHAGDGNVHTNIPVNSDNYEMLREANETVVRIMQIARDLNGVISGEHGIGLTKLEFLTEAELAPFRQYKQEIDPEGRFNAGKLFAGSDLRNAWTPSFNLLGHESLIMKQSDIGAISSSIKDCLRCGKCKPVCATHVPRANLLYSPRNKILATSLLVEAFLYEEQTRRGISLKHWSEFEDVAEHCTLCHKCYNPCPVDIDFGDVSMNMRAVLNRMGKQSVRPGKTAAMFFLNATDPTTINVTRKVMDIGYKAQRLGNEVLNSVAKKQTAHPPATVGRASLREEIIHFVNKKMPGGLPKQSARKLLDIEDKNFVPIIRDPHKTSADTEAVFYFPGCGSERLFSQVGLATQAMLWHAGVQTVLPPGYLCCGYPQRGNGQLDKAEQIITDNRVLFHRMATTLNYLDIKTVVVSCGTCYDQLEGYEFDKIFPGCRLIDIHEYLLEKGLKLDGATGKRYMYHDPCHTPLKQQDPMKTVKSLVGDTTIKADRCCGESGTLAVSRPDISTQIRYRKEEELRKNSAAMRADGFAGEVKLLTSCPSCLQGLTRYQGDIAIDADYIVVEMARHMLGENWMADYVKNANTGGIERVLV</sequence>
<dbReference type="InterPro" id="IPR009051">
    <property type="entry name" value="Helical_ferredxn"/>
</dbReference>
<dbReference type="InterPro" id="IPR004113">
    <property type="entry name" value="FAD-bd_oxidored_4_C"/>
</dbReference>
<dbReference type="InterPro" id="IPR017896">
    <property type="entry name" value="4Fe4S_Fe-S-bd"/>
</dbReference>
<keyword evidence="8" id="KW-1185">Reference proteome</keyword>
<protein>
    <submittedName>
        <fullName evidence="7">FAD-linked oxidase</fullName>
    </submittedName>
</protein>
<dbReference type="Gene3D" id="1.10.1060.10">
    <property type="entry name" value="Alpha-helical ferredoxin"/>
    <property type="match status" value="1"/>
</dbReference>
<dbReference type="Pfam" id="PF11880">
    <property type="entry name" value="DUF3400"/>
    <property type="match status" value="1"/>
</dbReference>
<proteinExistence type="predicted"/>
<dbReference type="InterPro" id="IPR036318">
    <property type="entry name" value="FAD-bd_PCMH-like_sf"/>
</dbReference>
<dbReference type="SUPFAM" id="SSF46548">
    <property type="entry name" value="alpha-helical ferredoxin"/>
    <property type="match status" value="1"/>
</dbReference>
<reference evidence="7" key="1">
    <citation type="journal article" date="2014" name="Int. J. Syst. Evol. Microbiol.">
        <title>Complete genome sequence of Corynebacterium casei LMG S-19264T (=DSM 44701T), isolated from a smear-ripened cheese.</title>
        <authorList>
            <consortium name="US DOE Joint Genome Institute (JGI-PGF)"/>
            <person name="Walter F."/>
            <person name="Albersmeier A."/>
            <person name="Kalinowski J."/>
            <person name="Ruckert C."/>
        </authorList>
    </citation>
    <scope>NUCLEOTIDE SEQUENCE</scope>
    <source>
        <strain evidence="7">KCTC 23732</strain>
    </source>
</reference>
<gene>
    <name evidence="7" type="ORF">GCM10011450_16530</name>
</gene>
<dbReference type="GO" id="GO:0046872">
    <property type="term" value="F:metal ion binding"/>
    <property type="evidence" value="ECO:0007669"/>
    <property type="project" value="UniProtKB-KW"/>
</dbReference>